<reference evidence="1 2" key="1">
    <citation type="submission" date="2015-05" db="EMBL/GenBank/DDBJ databases">
        <authorList>
            <person name="Wang D.B."/>
            <person name="Wang M."/>
        </authorList>
    </citation>
    <scope>NUCLEOTIDE SEQUENCE [LARGE SCALE GENOMIC DNA]</scope>
    <source>
        <strain evidence="1">VL1</strain>
    </source>
</reference>
<evidence type="ECO:0000313" key="2">
    <source>
        <dbReference type="Proteomes" id="UP000044602"/>
    </source>
</evidence>
<accession>A0A0G4LMY8</accession>
<dbReference type="EMBL" id="CVQH01015557">
    <property type="protein sequence ID" value="CRK23401.1"/>
    <property type="molecule type" value="Genomic_DNA"/>
</dbReference>
<protein>
    <submittedName>
        <fullName evidence="1">Uncharacterized protein</fullName>
    </submittedName>
</protein>
<gene>
    <name evidence="1" type="ORF">BN1708_003670</name>
</gene>
<sequence length="75" mass="7883">VTPVIPRPVWPIRYAAPTSRLGLAVHSGEKGCRVSLPSTASISGAWLAVLMSKSESIAPARAPAQRMTKTEEGKG</sequence>
<keyword evidence="2" id="KW-1185">Reference proteome</keyword>
<proteinExistence type="predicted"/>
<organism evidence="1 2">
    <name type="scientific">Verticillium longisporum</name>
    <name type="common">Verticillium dahliae var. longisporum</name>
    <dbReference type="NCBI Taxonomy" id="100787"/>
    <lineage>
        <taxon>Eukaryota</taxon>
        <taxon>Fungi</taxon>
        <taxon>Dikarya</taxon>
        <taxon>Ascomycota</taxon>
        <taxon>Pezizomycotina</taxon>
        <taxon>Sordariomycetes</taxon>
        <taxon>Hypocreomycetidae</taxon>
        <taxon>Glomerellales</taxon>
        <taxon>Plectosphaerellaceae</taxon>
        <taxon>Verticillium</taxon>
    </lineage>
</organism>
<dbReference type="Proteomes" id="UP000044602">
    <property type="component" value="Unassembled WGS sequence"/>
</dbReference>
<dbReference type="AlphaFoldDB" id="A0A0G4LMY8"/>
<name>A0A0G4LMY8_VERLO</name>
<evidence type="ECO:0000313" key="1">
    <source>
        <dbReference type="EMBL" id="CRK23401.1"/>
    </source>
</evidence>
<feature type="non-terminal residue" evidence="1">
    <location>
        <position position="1"/>
    </location>
</feature>